<dbReference type="AlphaFoldDB" id="A0A8E2EAG2"/>
<evidence type="ECO:0000256" key="1">
    <source>
        <dbReference type="ARBA" id="ARBA00022630"/>
    </source>
</evidence>
<dbReference type="Proteomes" id="UP000250266">
    <property type="component" value="Unassembled WGS sequence"/>
</dbReference>
<keyword evidence="5" id="KW-1185">Reference proteome</keyword>
<proteinExistence type="predicted"/>
<dbReference type="GO" id="GO:0050661">
    <property type="term" value="F:NADP binding"/>
    <property type="evidence" value="ECO:0007669"/>
    <property type="project" value="InterPro"/>
</dbReference>
<reference evidence="4 5" key="1">
    <citation type="journal article" date="2016" name="Nat. Commun.">
        <title>Ectomycorrhizal ecology is imprinted in the genome of the dominant symbiotic fungus Cenococcum geophilum.</title>
        <authorList>
            <consortium name="DOE Joint Genome Institute"/>
            <person name="Peter M."/>
            <person name="Kohler A."/>
            <person name="Ohm R.A."/>
            <person name="Kuo A."/>
            <person name="Krutzmann J."/>
            <person name="Morin E."/>
            <person name="Arend M."/>
            <person name="Barry K.W."/>
            <person name="Binder M."/>
            <person name="Choi C."/>
            <person name="Clum A."/>
            <person name="Copeland A."/>
            <person name="Grisel N."/>
            <person name="Haridas S."/>
            <person name="Kipfer T."/>
            <person name="LaButti K."/>
            <person name="Lindquist E."/>
            <person name="Lipzen A."/>
            <person name="Maire R."/>
            <person name="Meier B."/>
            <person name="Mihaltcheva S."/>
            <person name="Molinier V."/>
            <person name="Murat C."/>
            <person name="Poggeler S."/>
            <person name="Quandt C.A."/>
            <person name="Sperisen C."/>
            <person name="Tritt A."/>
            <person name="Tisserant E."/>
            <person name="Crous P.W."/>
            <person name="Henrissat B."/>
            <person name="Nehls U."/>
            <person name="Egli S."/>
            <person name="Spatafora J.W."/>
            <person name="Grigoriev I.V."/>
            <person name="Martin F.M."/>
        </authorList>
    </citation>
    <scope>NUCLEOTIDE SEQUENCE [LARGE SCALE GENOMIC DNA]</scope>
    <source>
        <strain evidence="4 5">CBS 459.81</strain>
    </source>
</reference>
<sequence length="569" mass="63857">MAAGDRHEVDLIVIGSGIYGIQAARTYLEIHPNHRIVILEADSCPGGVWSAERMYDAFWTQTPLQVTEFSDQPLTSVSWNDSYHGYFPAKHVTTYLNEYLENHIYNGSSLTDRIVFNARVQRFQKEDGKWTAIVQNSGSVYSAPKVIDASGHTSIPNIPQLPGAETFKGRTLHHKQFGRSGIIHHCNLSYLVVIGSAKSAADVVYSGITAGMIVTWIIQKSGSGPGAYTPATAPIKLYRNSNESFHTRFMGSLCASVFAERSYWSRFIDGTFFGNWILKRVWNAMQKGGDKIANFDRADGKDNGFHNLKPDTPLFWQNDSTGALQREHFLDALRHATVYRQDIECLKEREVILADGTSVKADVIVYATGWKHSSPYLDDSTAAELGLAAPISAEDPQEAAKWQELEQEADVQVLKQFRMLTHPPQYYRHDCNETPFRLYKSVIPVHDHSIAFLGKVMLGNNFYNAEVQALYAVAALDGNISLPPAADMKREIAGVVAWCRRRYLTMGETGNWFYWDVVPYTDGLLKQLGLSSHRKKGWRDLLKPALAPDLRGLIEEYKSTTRDNPAKNI</sequence>
<evidence type="ECO:0000256" key="3">
    <source>
        <dbReference type="ARBA" id="ARBA00023002"/>
    </source>
</evidence>
<name>A0A8E2EAG2_9PEZI</name>
<dbReference type="GO" id="GO:0050660">
    <property type="term" value="F:flavin adenine dinucleotide binding"/>
    <property type="evidence" value="ECO:0007669"/>
    <property type="project" value="InterPro"/>
</dbReference>
<keyword evidence="3" id="KW-0560">Oxidoreductase</keyword>
<evidence type="ECO:0000313" key="5">
    <source>
        <dbReference type="Proteomes" id="UP000250266"/>
    </source>
</evidence>
<dbReference type="GO" id="GO:0004497">
    <property type="term" value="F:monooxygenase activity"/>
    <property type="evidence" value="ECO:0007669"/>
    <property type="project" value="UniProtKB-KW"/>
</dbReference>
<dbReference type="Pfam" id="PF13738">
    <property type="entry name" value="Pyr_redox_3"/>
    <property type="match status" value="1"/>
</dbReference>
<evidence type="ECO:0000256" key="2">
    <source>
        <dbReference type="ARBA" id="ARBA00022827"/>
    </source>
</evidence>
<organism evidence="4 5">
    <name type="scientific">Lepidopterella palustris CBS 459.81</name>
    <dbReference type="NCBI Taxonomy" id="1314670"/>
    <lineage>
        <taxon>Eukaryota</taxon>
        <taxon>Fungi</taxon>
        <taxon>Dikarya</taxon>
        <taxon>Ascomycota</taxon>
        <taxon>Pezizomycotina</taxon>
        <taxon>Dothideomycetes</taxon>
        <taxon>Pleosporomycetidae</taxon>
        <taxon>Mytilinidiales</taxon>
        <taxon>Argynnaceae</taxon>
        <taxon>Lepidopterella</taxon>
    </lineage>
</organism>
<dbReference type="InterPro" id="IPR050346">
    <property type="entry name" value="FMO-like"/>
</dbReference>
<dbReference type="Gene3D" id="3.50.50.60">
    <property type="entry name" value="FAD/NAD(P)-binding domain"/>
    <property type="match status" value="4"/>
</dbReference>
<keyword evidence="1" id="KW-0285">Flavoprotein</keyword>
<protein>
    <submittedName>
        <fullName evidence="4">Flavin-binding monooxygenase-like protein-like protein</fullName>
    </submittedName>
</protein>
<keyword evidence="2" id="KW-0274">FAD</keyword>
<dbReference type="InterPro" id="IPR036188">
    <property type="entry name" value="FAD/NAD-bd_sf"/>
</dbReference>
<accession>A0A8E2EAG2</accession>
<evidence type="ECO:0000313" key="4">
    <source>
        <dbReference type="EMBL" id="OCK80243.1"/>
    </source>
</evidence>
<keyword evidence="4" id="KW-0503">Monooxygenase</keyword>
<dbReference type="PANTHER" id="PTHR23023">
    <property type="entry name" value="DIMETHYLANILINE MONOOXYGENASE"/>
    <property type="match status" value="1"/>
</dbReference>
<dbReference type="OrthoDB" id="2915840at2759"/>
<dbReference type="SUPFAM" id="SSF51905">
    <property type="entry name" value="FAD/NAD(P)-binding domain"/>
    <property type="match status" value="2"/>
</dbReference>
<dbReference type="EMBL" id="KV744969">
    <property type="protein sequence ID" value="OCK80243.1"/>
    <property type="molecule type" value="Genomic_DNA"/>
</dbReference>
<dbReference type="PIRSF" id="PIRSF000332">
    <property type="entry name" value="FMO"/>
    <property type="match status" value="1"/>
</dbReference>
<gene>
    <name evidence="4" type="ORF">K432DRAFT_298116</name>
</gene>
<dbReference type="InterPro" id="IPR000960">
    <property type="entry name" value="Flavin_mOase"/>
</dbReference>